<feature type="compositionally biased region" description="Gly residues" evidence="1">
    <location>
        <begin position="456"/>
        <end position="486"/>
    </location>
</feature>
<dbReference type="EMBL" id="CP144055">
    <property type="protein sequence ID" value="WWD18622.1"/>
    <property type="molecule type" value="Genomic_DNA"/>
</dbReference>
<evidence type="ECO:0000313" key="2">
    <source>
        <dbReference type="EMBL" id="WWD18622.1"/>
    </source>
</evidence>
<dbReference type="RefSeq" id="XP_031864353.1">
    <property type="nucleotide sequence ID" value="XM_032001463.1"/>
</dbReference>
<feature type="compositionally biased region" description="Polar residues" evidence="1">
    <location>
        <begin position="579"/>
        <end position="595"/>
    </location>
</feature>
<reference evidence="2" key="1">
    <citation type="submission" date="2017-08" db="EMBL/GenBank/DDBJ databases">
        <authorList>
            <person name="Cuomo C."/>
            <person name="Billmyre B."/>
            <person name="Heitman J."/>
        </authorList>
    </citation>
    <scope>NUCLEOTIDE SEQUENCE</scope>
    <source>
        <strain evidence="2">CBS 12478</strain>
    </source>
</reference>
<feature type="region of interest" description="Disordered" evidence="1">
    <location>
        <begin position="255"/>
        <end position="286"/>
    </location>
</feature>
<sequence length="765" mass="78609">MGDLQQFDSLLETTIKAPRLSGTKVSQLTELSQKLIQEDHHLITTFFKLNASLPSCSQARISSLYIFDSIARACRNAVIKGKGREVRNERGKGTQAGMLLKLEGVVDSWVDGMMDDGKGGVWTEGKEKTRKIVDIWSKHGTFPQPCLDRLSSKVTNAGPQAGPSMKPLQRTDSSSQGQGSTTPPLPPPASDSPHPGGLPPEIAKLLGIAASAPTQGGASPSLSNNTSVGATSGAAASLDIAAILASVTKTIPQPQSAQAQVQSPHVQGIRAGPSQHGISPTSHPTANLPNFDLANLANLTNLIKSPLAQSPSQNGNASFPPAVPAQGHAHGQGQIPGPSAGVGAGAQNPALNNNQMAALAKFAALAQAGPRQPHQNQPPFPPQAQAHQAYSGGVQPPPPTSPSRSALPRFSPPKSNVILPPEITAEPMRGGGHGRRISREFGGRDGGGPPLPSRFGGPGPIAGSGSNGDNGYGPRGGGEFGNGNGHGQIPDRGYGPPRGGAGRRGDHDQRGGYGGPAPPRGDRDRSRSPRRGGSDSFDVGGRGRGWGGHRGGGGGGGGGRSQDGGWSSRNGPGQGWEGNYNSVPPSLPQFNSQGGQPPAPAPAPPVPASIQEGRAPPPSWMMESGPKDEKGGEDDGEADMTLDNSDEDDEPTSKNKIPQYQNQNQNQNQSHTPNPVAASGNDHGNGGNVPMSTSTSTSTSTLASFDIASFDPTSPQSWQTLGEAWRNTTGKEPDQVALMHFLATGMVMDPSAQGGGGGGMSMGGF</sequence>
<dbReference type="InterPro" id="IPR006569">
    <property type="entry name" value="CID_dom"/>
</dbReference>
<feature type="compositionally biased region" description="Polar residues" evidence="1">
    <location>
        <begin position="306"/>
        <end position="317"/>
    </location>
</feature>
<protein>
    <submittedName>
        <fullName evidence="2">Uncharacterized protein</fullName>
    </submittedName>
</protein>
<organism evidence="2 3">
    <name type="scientific">Kwoniella shandongensis</name>
    <dbReference type="NCBI Taxonomy" id="1734106"/>
    <lineage>
        <taxon>Eukaryota</taxon>
        <taxon>Fungi</taxon>
        <taxon>Dikarya</taxon>
        <taxon>Basidiomycota</taxon>
        <taxon>Agaricomycotina</taxon>
        <taxon>Tremellomycetes</taxon>
        <taxon>Tremellales</taxon>
        <taxon>Cryptococcaceae</taxon>
        <taxon>Kwoniella</taxon>
    </lineage>
</organism>
<feature type="region of interest" description="Disordered" evidence="1">
    <location>
        <begin position="147"/>
        <end position="201"/>
    </location>
</feature>
<evidence type="ECO:0000313" key="3">
    <source>
        <dbReference type="Proteomes" id="UP000322225"/>
    </source>
</evidence>
<dbReference type="AlphaFoldDB" id="A0A5M6CDA3"/>
<proteinExistence type="predicted"/>
<feature type="compositionally biased region" description="Low complexity" evidence="1">
    <location>
        <begin position="659"/>
        <end position="669"/>
    </location>
</feature>
<feature type="compositionally biased region" description="Acidic residues" evidence="1">
    <location>
        <begin position="631"/>
        <end position="650"/>
    </location>
</feature>
<feature type="region of interest" description="Disordered" evidence="1">
    <location>
        <begin position="306"/>
        <end position="348"/>
    </location>
</feature>
<dbReference type="GeneID" id="43585567"/>
<feature type="region of interest" description="Disordered" evidence="1">
    <location>
        <begin position="367"/>
        <end position="700"/>
    </location>
</feature>
<evidence type="ECO:0000256" key="1">
    <source>
        <dbReference type="SAM" id="MobiDB-lite"/>
    </source>
</evidence>
<accession>A0A5M6CDA3</accession>
<feature type="compositionally biased region" description="Gly residues" evidence="1">
    <location>
        <begin position="540"/>
        <end position="562"/>
    </location>
</feature>
<gene>
    <name evidence="2" type="ORF">CI109_103075</name>
</gene>
<feature type="compositionally biased region" description="Polar residues" evidence="1">
    <location>
        <begin position="276"/>
        <end position="286"/>
    </location>
</feature>
<feature type="compositionally biased region" description="Pro residues" evidence="1">
    <location>
        <begin position="597"/>
        <end position="607"/>
    </location>
</feature>
<feature type="compositionally biased region" description="Low complexity" evidence="1">
    <location>
        <begin position="173"/>
        <end position="182"/>
    </location>
</feature>
<dbReference type="PROSITE" id="PS51391">
    <property type="entry name" value="CID"/>
    <property type="match status" value="1"/>
</dbReference>
<reference evidence="2" key="2">
    <citation type="submission" date="2024-01" db="EMBL/GenBank/DDBJ databases">
        <title>Comparative genomics of Cryptococcus and Kwoniella reveals pathogenesis evolution and contrasting modes of karyotype evolution via chromosome fusion or intercentromeric recombination.</title>
        <authorList>
            <person name="Coelho M.A."/>
            <person name="David-Palma M."/>
            <person name="Shea T."/>
            <person name="Bowers K."/>
            <person name="McGinley-Smith S."/>
            <person name="Mohammad A.W."/>
            <person name="Gnirke A."/>
            <person name="Yurkov A.M."/>
            <person name="Nowrousian M."/>
            <person name="Sun S."/>
            <person name="Cuomo C.A."/>
            <person name="Heitman J."/>
        </authorList>
    </citation>
    <scope>NUCLEOTIDE SEQUENCE</scope>
    <source>
        <strain evidence="2">CBS 12478</strain>
    </source>
</reference>
<dbReference type="KEGG" id="ksn:43585567"/>
<dbReference type="InterPro" id="IPR008942">
    <property type="entry name" value="ENTH_VHS"/>
</dbReference>
<dbReference type="Gene3D" id="1.25.40.90">
    <property type="match status" value="1"/>
</dbReference>
<keyword evidence="3" id="KW-1185">Reference proteome</keyword>
<dbReference type="Proteomes" id="UP000322225">
    <property type="component" value="Chromosome 5"/>
</dbReference>
<feature type="compositionally biased region" description="Low complexity" evidence="1">
    <location>
        <begin position="255"/>
        <end position="267"/>
    </location>
</feature>
<name>A0A5M6CDA3_9TREE</name>
<dbReference type="OrthoDB" id="2565241at2759"/>